<organism evidence="2 3">
    <name type="scientific">Deinococcus arboris</name>
    <dbReference type="NCBI Taxonomy" id="2682977"/>
    <lineage>
        <taxon>Bacteria</taxon>
        <taxon>Thermotogati</taxon>
        <taxon>Deinococcota</taxon>
        <taxon>Deinococci</taxon>
        <taxon>Deinococcales</taxon>
        <taxon>Deinococcaceae</taxon>
        <taxon>Deinococcus</taxon>
    </lineage>
</organism>
<name>A0A7C9IEQ0_9DEIO</name>
<feature type="transmembrane region" description="Helical" evidence="1">
    <location>
        <begin position="530"/>
        <end position="551"/>
    </location>
</feature>
<sequence>MPPATRHPWTPALLGLILLSLIPAFVLAFQRVSYEQSQKTAALVMDYPAVTAQARRFGLEPEALLERYQRLGVNGVALYEDVVGSLVQRGEIVLKTGADLLADVPGAPVKAQNVYLRSVKPGAAEALPARYTIPTRTVQAAGQTWVEWPTDPTFLPTGPNTELLARLKAKGLTVVYRPYADDALREPGADWPDVPFILFNGDEVIGARTPELLSKINERLGTRLPALIEATPQRGLDTLIAGRGAARTFSVNPSWQNRLDPLTLASKYNLAARERSMRLLYLRPYPTIGETEALLARTTELLGRSGVRITEPVIAPFQDNTALRLLSLVGPLAALLLLGLSFPLMRLGLLVAAGSAALAFALNKLDPFASAALVAAVTFPALGLVLRRHRVTDWFLATGLSLAGVLFVSALGANKDSVLGLEPFRGVGLTLLLPLVLVGLSFLPRQDLRQTARDIYNAPIKLGDVVVMGLGLAVFALVFLRRGNTTGASVSDTEARIRQDLQDSLVRPRFKELAGHPLALVGLSGVLPGYFSALLILGGVVGQASILNTFSHFHTPLLISAQRCFLGLAAGLAAGVVIIWLVKQALRLWQTYGGRPQPEARA</sequence>
<keyword evidence="3" id="KW-1185">Reference proteome</keyword>
<gene>
    <name evidence="2" type="ORF">GO986_19785</name>
</gene>
<feature type="transmembrane region" description="Helical" evidence="1">
    <location>
        <begin position="424"/>
        <end position="443"/>
    </location>
</feature>
<feature type="transmembrane region" description="Helical" evidence="1">
    <location>
        <begin position="455"/>
        <end position="480"/>
    </location>
</feature>
<feature type="transmembrane region" description="Helical" evidence="1">
    <location>
        <begin position="563"/>
        <end position="582"/>
    </location>
</feature>
<comment type="caution">
    <text evidence="2">The sequence shown here is derived from an EMBL/GenBank/DDBJ whole genome shotgun (WGS) entry which is preliminary data.</text>
</comment>
<keyword evidence="1" id="KW-0812">Transmembrane</keyword>
<evidence type="ECO:0000313" key="2">
    <source>
        <dbReference type="EMBL" id="MVN88986.1"/>
    </source>
</evidence>
<reference evidence="2 3" key="1">
    <citation type="submission" date="2019-12" db="EMBL/GenBank/DDBJ databases">
        <title>Deinococcus sp. HMF7620 Genome sequencing and assembly.</title>
        <authorList>
            <person name="Kang H."/>
            <person name="Kim H."/>
            <person name="Joh K."/>
        </authorList>
    </citation>
    <scope>NUCLEOTIDE SEQUENCE [LARGE SCALE GENOMIC DNA]</scope>
    <source>
        <strain evidence="2 3">HMF7620</strain>
    </source>
</reference>
<keyword evidence="1" id="KW-0472">Membrane</keyword>
<dbReference type="EMBL" id="WQLB01000039">
    <property type="protein sequence ID" value="MVN88986.1"/>
    <property type="molecule type" value="Genomic_DNA"/>
</dbReference>
<feature type="transmembrane region" description="Helical" evidence="1">
    <location>
        <begin position="394"/>
        <end position="412"/>
    </location>
</feature>
<dbReference type="Pfam" id="PF18949">
    <property type="entry name" value="DUF5693"/>
    <property type="match status" value="1"/>
</dbReference>
<protein>
    <submittedName>
        <fullName evidence="2">Uncharacterized protein</fullName>
    </submittedName>
</protein>
<feature type="transmembrane region" description="Helical" evidence="1">
    <location>
        <begin position="368"/>
        <end position="387"/>
    </location>
</feature>
<accession>A0A7C9IEQ0</accession>
<evidence type="ECO:0000313" key="3">
    <source>
        <dbReference type="Proteomes" id="UP000483286"/>
    </source>
</evidence>
<dbReference type="InterPro" id="IPR043748">
    <property type="entry name" value="DUF5693"/>
</dbReference>
<keyword evidence="1" id="KW-1133">Transmembrane helix</keyword>
<dbReference type="Proteomes" id="UP000483286">
    <property type="component" value="Unassembled WGS sequence"/>
</dbReference>
<evidence type="ECO:0000256" key="1">
    <source>
        <dbReference type="SAM" id="Phobius"/>
    </source>
</evidence>
<dbReference type="AlphaFoldDB" id="A0A7C9IEQ0"/>
<feature type="transmembrane region" description="Helical" evidence="1">
    <location>
        <begin position="322"/>
        <end position="340"/>
    </location>
</feature>
<proteinExistence type="predicted"/>